<organism evidence="7 8">
    <name type="scientific">Nematocida displodere</name>
    <dbReference type="NCBI Taxonomy" id="1805483"/>
    <lineage>
        <taxon>Eukaryota</taxon>
        <taxon>Fungi</taxon>
        <taxon>Fungi incertae sedis</taxon>
        <taxon>Microsporidia</taxon>
        <taxon>Nematocida</taxon>
    </lineage>
</organism>
<keyword evidence="8" id="KW-1185">Reference proteome</keyword>
<dbReference type="Pfam" id="PF18787">
    <property type="entry name" value="CRM1_repeat_3"/>
    <property type="match status" value="1"/>
</dbReference>
<dbReference type="Pfam" id="PF03810">
    <property type="entry name" value="IBN_N"/>
    <property type="match status" value="1"/>
</dbReference>
<dbReference type="RefSeq" id="XP_067545413.1">
    <property type="nucleotide sequence ID" value="XM_067687705.1"/>
</dbReference>
<comment type="similarity">
    <text evidence="2">Belongs to the exportin family.</text>
</comment>
<dbReference type="InterPro" id="IPR045065">
    <property type="entry name" value="XPO1/5"/>
</dbReference>
<evidence type="ECO:0000256" key="2">
    <source>
        <dbReference type="ARBA" id="ARBA00009466"/>
    </source>
</evidence>
<dbReference type="Pfam" id="PF08767">
    <property type="entry name" value="CRM1_C"/>
    <property type="match status" value="1"/>
</dbReference>
<dbReference type="GO" id="GO:0006611">
    <property type="term" value="P:protein export from nucleus"/>
    <property type="evidence" value="ECO:0007669"/>
    <property type="project" value="InterPro"/>
</dbReference>
<keyword evidence="4" id="KW-0653">Protein transport</keyword>
<dbReference type="GeneID" id="93646637"/>
<dbReference type="InterPro" id="IPR001494">
    <property type="entry name" value="Importin-beta_N"/>
</dbReference>
<dbReference type="AlphaFoldDB" id="A0A177EL30"/>
<dbReference type="PANTHER" id="PTHR11223">
    <property type="entry name" value="EXPORTIN 1/5"/>
    <property type="match status" value="1"/>
</dbReference>
<evidence type="ECO:0000256" key="5">
    <source>
        <dbReference type="ARBA" id="ARBA00023242"/>
    </source>
</evidence>
<dbReference type="GO" id="GO:0005634">
    <property type="term" value="C:nucleus"/>
    <property type="evidence" value="ECO:0007669"/>
    <property type="project" value="UniProtKB-SubCell"/>
</dbReference>
<dbReference type="Pfam" id="PF08389">
    <property type="entry name" value="Xpo1"/>
    <property type="match status" value="1"/>
</dbReference>
<dbReference type="InterPro" id="IPR041235">
    <property type="entry name" value="Exp1_repeat_2"/>
</dbReference>
<dbReference type="InterPro" id="IPR041123">
    <property type="entry name" value="CRM1_repeat"/>
</dbReference>
<evidence type="ECO:0000313" key="7">
    <source>
        <dbReference type="EMBL" id="OAG31812.1"/>
    </source>
</evidence>
<dbReference type="GO" id="GO:0000056">
    <property type="term" value="P:ribosomal small subunit export from nucleus"/>
    <property type="evidence" value="ECO:0007669"/>
    <property type="project" value="TreeGrafter"/>
</dbReference>
<proteinExistence type="inferred from homology"/>
<comment type="subcellular location">
    <subcellularLocation>
        <location evidence="1">Nucleus</location>
    </subcellularLocation>
</comment>
<dbReference type="GO" id="GO:0005737">
    <property type="term" value="C:cytoplasm"/>
    <property type="evidence" value="ECO:0007669"/>
    <property type="project" value="TreeGrafter"/>
</dbReference>
<dbReference type="GO" id="GO:0000055">
    <property type="term" value="P:ribosomal large subunit export from nucleus"/>
    <property type="evidence" value="ECO:0007669"/>
    <property type="project" value="TreeGrafter"/>
</dbReference>
<evidence type="ECO:0000256" key="1">
    <source>
        <dbReference type="ARBA" id="ARBA00004123"/>
    </source>
</evidence>
<accession>A0A177EL30</accession>
<evidence type="ECO:0000256" key="3">
    <source>
        <dbReference type="ARBA" id="ARBA00022448"/>
    </source>
</evidence>
<evidence type="ECO:0000259" key="6">
    <source>
        <dbReference type="PROSITE" id="PS50166"/>
    </source>
</evidence>
<dbReference type="Pfam" id="PF18784">
    <property type="entry name" value="CRM1_repeat_2"/>
    <property type="match status" value="1"/>
</dbReference>
<feature type="domain" description="Importin N-terminal" evidence="6">
    <location>
        <begin position="34"/>
        <end position="100"/>
    </location>
</feature>
<reference evidence="7 8" key="1">
    <citation type="submission" date="2016-02" db="EMBL/GenBank/DDBJ databases">
        <title>Discovery of a natural microsporidian pathogen with a broad tissue tropism in Caenorhabditis elegans.</title>
        <authorList>
            <person name="Luallen R.J."/>
            <person name="Reinke A.W."/>
            <person name="Tong L."/>
            <person name="Botts M.R."/>
            <person name="Felix M.-A."/>
            <person name="Troemel E.R."/>
        </authorList>
    </citation>
    <scope>NUCLEOTIDE SEQUENCE [LARGE SCALE GENOMIC DNA]</scope>
    <source>
        <strain evidence="7 8">JUm2807</strain>
    </source>
</reference>
<dbReference type="Proteomes" id="UP000185944">
    <property type="component" value="Unassembled WGS sequence"/>
</dbReference>
<dbReference type="GO" id="GO:0031267">
    <property type="term" value="F:small GTPase binding"/>
    <property type="evidence" value="ECO:0007669"/>
    <property type="project" value="InterPro"/>
</dbReference>
<dbReference type="InterPro" id="IPR011989">
    <property type="entry name" value="ARM-like"/>
</dbReference>
<dbReference type="OrthoDB" id="27218at2759"/>
<evidence type="ECO:0000256" key="4">
    <source>
        <dbReference type="ARBA" id="ARBA00022927"/>
    </source>
</evidence>
<dbReference type="SMART" id="SM00913">
    <property type="entry name" value="IBN_N"/>
    <property type="match status" value="1"/>
</dbReference>
<name>A0A177EL30_9MICR</name>
<dbReference type="PROSITE" id="PS50166">
    <property type="entry name" value="IMPORTIN_B_NT"/>
    <property type="match status" value="1"/>
</dbReference>
<dbReference type="InterPro" id="IPR013598">
    <property type="entry name" value="Exportin-1/Importin-b-like"/>
</dbReference>
<dbReference type="GO" id="GO:0005049">
    <property type="term" value="F:nuclear export signal receptor activity"/>
    <property type="evidence" value="ECO:0007669"/>
    <property type="project" value="InterPro"/>
</dbReference>
<dbReference type="STRING" id="1805483.A0A177EL30"/>
<dbReference type="SUPFAM" id="SSF48371">
    <property type="entry name" value="ARM repeat"/>
    <property type="match status" value="1"/>
</dbReference>
<dbReference type="Gene3D" id="1.25.10.10">
    <property type="entry name" value="Leucine-rich Repeat Variant"/>
    <property type="match status" value="1"/>
</dbReference>
<evidence type="ECO:0000313" key="8">
    <source>
        <dbReference type="Proteomes" id="UP000185944"/>
    </source>
</evidence>
<dbReference type="InterPro" id="IPR040485">
    <property type="entry name" value="XPO1_repeat_3"/>
</dbReference>
<dbReference type="VEuPathDB" id="MicrosporidiaDB:NEDG_00287"/>
<dbReference type="InterPro" id="IPR016024">
    <property type="entry name" value="ARM-type_fold"/>
</dbReference>
<sequence>MEKILECTKEFDVDLFDKVVGCFYAPSSPEHRRAGEVLLAFREHPDSWVRTSNILKESRDVKSKIFALQVLERAVKMRWSLLTDEQQSGVREYVVESILENGVEQKAKEEAKALVKRLNQVLIEIIKREWPEKWPTLISDLLGASKGDVHVCTNTFNLLESLSDEIFNFPKSVTSRRSFALQAQMTGEFTEIFGLLKSILEDVSTGAATLPDELVEASMGVLLKITPHLPIGFVLQTSIASVVCRYIDSVFSVQAISILKEMIGRRSVESGEESSEFFEMLRSVFVAVSAFVEKYFGQMNQQLKAVYSTLSDKDSALVKQIVLFYSGAFGYVKHLERLGCNTVDALTPILEISEVPEFEIFRLCTEFWSKFVKDLFLEFPFSPAPAKQPAGLRRSRYAAVLARLARVFVAQMPRPEEVIITEDDDGEIVLERLEETEHVAHYREVKETLFNIASIISGGLTTFLLAEAKQLHGASWTREKVNKISWAVGAIAESMSLSDEKEFLVQVLRVLLQMCEQKNDEGDRAVVASSVMYIVVQNPRFLKSYWKFLEVVCAKLFEFMRESHRGVQDMACEIFLKIAVKCGTEFSVVQQGESRPYIEDVLKTLPDRILLLKPYQVEMIYESLAYMVEERVSQLLCQPMKDVIDRVLDTPDGLQRTIHAVRRIKVVCSTDTTPAFLRARERVMEEVFPHLQRTYDTLSSAGSSTRAANQQVQRYVASLKRDILELFTVIANRFAIEFVLGNFMSVCSQIILLPLTSGGDLDPRALELLAALTKRTVQGTLSMVQSLSGPIAKVVLSDPIQHEELFKAFYKMVCAAAKTDPHFNTIEVIEWLAFGASQTHREVSESCIEVLAHILRTGSMEVIQLGYFGILECIIGAALDKDHEGGIVALIEAVSTLVKYSIEERCPPQSQVLEVFGTRLHQTFSHLSPSDIKEFIDRCYEFVNSHQGLADNIDDFKVKIKTV</sequence>
<keyword evidence="5" id="KW-0539">Nucleus</keyword>
<gene>
    <name evidence="7" type="ORF">NEDG_00287</name>
</gene>
<dbReference type="EMBL" id="LTDL01000014">
    <property type="protein sequence ID" value="OAG31812.1"/>
    <property type="molecule type" value="Genomic_DNA"/>
</dbReference>
<dbReference type="InterPro" id="IPR014877">
    <property type="entry name" value="XPO1_C_dom"/>
</dbReference>
<dbReference type="PANTHER" id="PTHR11223:SF2">
    <property type="entry name" value="EXPORTIN-1"/>
    <property type="match status" value="1"/>
</dbReference>
<dbReference type="Pfam" id="PF18777">
    <property type="entry name" value="CRM1_repeat"/>
    <property type="match status" value="1"/>
</dbReference>
<keyword evidence="3" id="KW-0813">Transport</keyword>
<comment type="caution">
    <text evidence="7">The sequence shown here is derived from an EMBL/GenBank/DDBJ whole genome shotgun (WGS) entry which is preliminary data.</text>
</comment>
<protein>
    <submittedName>
        <fullName evidence="7">Exportin-1</fullName>
    </submittedName>
</protein>